<dbReference type="Proteomes" id="UP000075901">
    <property type="component" value="Unassembled WGS sequence"/>
</dbReference>
<dbReference type="EnsemblMetazoa" id="AMAM019393-RA">
    <property type="protein sequence ID" value="AMAM019393-PA"/>
    <property type="gene ID" value="AMAM019393"/>
</dbReference>
<dbReference type="AlphaFoldDB" id="A0A182T4D6"/>
<dbReference type="SUPFAM" id="SSF53098">
    <property type="entry name" value="Ribonuclease H-like"/>
    <property type="match status" value="1"/>
</dbReference>
<dbReference type="InterPro" id="IPR012337">
    <property type="entry name" value="RNaseH-like_sf"/>
</dbReference>
<evidence type="ECO:0000313" key="3">
    <source>
        <dbReference type="Proteomes" id="UP000075901"/>
    </source>
</evidence>
<dbReference type="InterPro" id="IPR052717">
    <property type="entry name" value="Vacuolar_transposase_reg"/>
</dbReference>
<accession>A0A182T4D6</accession>
<feature type="domain" description="HAT C-terminal dimerisation" evidence="1">
    <location>
        <begin position="193"/>
        <end position="272"/>
    </location>
</feature>
<sequence>MFDMMDRFHKNKYPILACLERVEHNVQFNDWSIVEQSMKVLLNFDHATKVLTTDKFVALSQTGLLSNILLTKMQALVDERMEFPVKRLATSLIEELSSKCKPYLQSTLVCRAMILDPRMKNHSFENDRQRYEETYQSLIETITPLKVSATPATEPVAPKPFADPSLQSLFSDFATSIKRVKNSAHPEVAAKLELDEYLKMDCIELTEDPLLWWKTYKSQFPALCQVVQNLFCIPATCVPPERIFSKDGDMYAIKRAALAPEKLSEMLFLQQNKKYISPQLMIVDGWKNP</sequence>
<organism evidence="2 3">
    <name type="scientific">Anopheles maculatus</name>
    <dbReference type="NCBI Taxonomy" id="74869"/>
    <lineage>
        <taxon>Eukaryota</taxon>
        <taxon>Metazoa</taxon>
        <taxon>Ecdysozoa</taxon>
        <taxon>Arthropoda</taxon>
        <taxon>Hexapoda</taxon>
        <taxon>Insecta</taxon>
        <taxon>Pterygota</taxon>
        <taxon>Neoptera</taxon>
        <taxon>Endopterygota</taxon>
        <taxon>Diptera</taxon>
        <taxon>Nematocera</taxon>
        <taxon>Culicoidea</taxon>
        <taxon>Culicidae</taxon>
        <taxon>Anophelinae</taxon>
        <taxon>Anopheles</taxon>
        <taxon>Anopheles maculatus group</taxon>
    </lineage>
</organism>
<dbReference type="GO" id="GO:0005634">
    <property type="term" value="C:nucleus"/>
    <property type="evidence" value="ECO:0007669"/>
    <property type="project" value="TreeGrafter"/>
</dbReference>
<keyword evidence="3" id="KW-1185">Reference proteome</keyword>
<evidence type="ECO:0000259" key="1">
    <source>
        <dbReference type="Pfam" id="PF05699"/>
    </source>
</evidence>
<evidence type="ECO:0000313" key="2">
    <source>
        <dbReference type="EnsemblMetazoa" id="AMAM019393-PA"/>
    </source>
</evidence>
<dbReference type="GO" id="GO:0006357">
    <property type="term" value="P:regulation of transcription by RNA polymerase II"/>
    <property type="evidence" value="ECO:0007669"/>
    <property type="project" value="TreeGrafter"/>
</dbReference>
<reference evidence="3" key="1">
    <citation type="submission" date="2013-09" db="EMBL/GenBank/DDBJ databases">
        <title>The Genome Sequence of Anopheles maculatus species B.</title>
        <authorList>
            <consortium name="The Broad Institute Genomics Platform"/>
            <person name="Neafsey D.E."/>
            <person name="Besansky N."/>
            <person name="Howell P."/>
            <person name="Walton C."/>
            <person name="Young S.K."/>
            <person name="Zeng Q."/>
            <person name="Gargeya S."/>
            <person name="Fitzgerald M."/>
            <person name="Haas B."/>
            <person name="Abouelleil A."/>
            <person name="Allen A.W."/>
            <person name="Alvarado L."/>
            <person name="Arachchi H.M."/>
            <person name="Berlin A.M."/>
            <person name="Chapman S.B."/>
            <person name="Gainer-Dewar J."/>
            <person name="Goldberg J."/>
            <person name="Griggs A."/>
            <person name="Gujja S."/>
            <person name="Hansen M."/>
            <person name="Howarth C."/>
            <person name="Imamovic A."/>
            <person name="Ireland A."/>
            <person name="Larimer J."/>
            <person name="McCowan C."/>
            <person name="Murphy C."/>
            <person name="Pearson M."/>
            <person name="Poon T.W."/>
            <person name="Priest M."/>
            <person name="Roberts A."/>
            <person name="Saif S."/>
            <person name="Shea T."/>
            <person name="Sisk P."/>
            <person name="Sykes S."/>
            <person name="Wortman J."/>
            <person name="Nusbaum C."/>
            <person name="Birren B."/>
        </authorList>
    </citation>
    <scope>NUCLEOTIDE SEQUENCE [LARGE SCALE GENOMIC DNA]</scope>
    <source>
        <strain evidence="3">maculatus3</strain>
    </source>
</reference>
<dbReference type="InterPro" id="IPR008906">
    <property type="entry name" value="HATC_C_dom"/>
</dbReference>
<dbReference type="GO" id="GO:0046983">
    <property type="term" value="F:protein dimerization activity"/>
    <property type="evidence" value="ECO:0007669"/>
    <property type="project" value="InterPro"/>
</dbReference>
<dbReference type="PANTHER" id="PTHR46169">
    <property type="entry name" value="DNA REPLICATION-RELATED ELEMENT FACTOR, ISOFORM A"/>
    <property type="match status" value="1"/>
</dbReference>
<dbReference type="PANTHER" id="PTHR46169:SF29">
    <property type="entry name" value="DNA REPLICATION-RELATED ELEMENT FACTOR, ISOFORM A"/>
    <property type="match status" value="1"/>
</dbReference>
<reference evidence="2" key="2">
    <citation type="submission" date="2020-05" db="UniProtKB">
        <authorList>
            <consortium name="EnsemblMetazoa"/>
        </authorList>
    </citation>
    <scope>IDENTIFICATION</scope>
    <source>
        <strain evidence="2">maculatus3</strain>
    </source>
</reference>
<proteinExistence type="predicted"/>
<dbReference type="Pfam" id="PF05699">
    <property type="entry name" value="Dimer_Tnp_hAT"/>
    <property type="match status" value="1"/>
</dbReference>
<name>A0A182T4D6_9DIPT</name>
<protein>
    <recommendedName>
        <fullName evidence="1">HAT C-terminal dimerisation domain-containing protein</fullName>
    </recommendedName>
</protein>
<dbReference type="VEuPathDB" id="VectorBase:AMAM019393"/>